<comment type="subcellular location">
    <subcellularLocation>
        <location evidence="1 16">Golgi apparatus membrane</location>
        <topology evidence="1 16">Single-pass type II membrane protein</topology>
    </subcellularLocation>
</comment>
<evidence type="ECO:0000256" key="16">
    <source>
        <dbReference type="RuleBase" id="RU368119"/>
    </source>
</evidence>
<dbReference type="EC" id="2.4.1.101" evidence="13 16"/>
<keyword evidence="5" id="KW-0808">Transferase</keyword>
<evidence type="ECO:0000256" key="12">
    <source>
        <dbReference type="ARBA" id="ARBA00023211"/>
    </source>
</evidence>
<dbReference type="InterPro" id="IPR004139">
    <property type="entry name" value="Glyco_trans_13"/>
</dbReference>
<feature type="region of interest" description="Disordered" evidence="17">
    <location>
        <begin position="1"/>
        <end position="25"/>
    </location>
</feature>
<organism evidence="18 19">
    <name type="scientific">Elliptochloris bilobata</name>
    <dbReference type="NCBI Taxonomy" id="381761"/>
    <lineage>
        <taxon>Eukaryota</taxon>
        <taxon>Viridiplantae</taxon>
        <taxon>Chlorophyta</taxon>
        <taxon>core chlorophytes</taxon>
        <taxon>Trebouxiophyceae</taxon>
        <taxon>Trebouxiophyceae incertae sedis</taxon>
        <taxon>Elliptochloris clade</taxon>
        <taxon>Elliptochloris</taxon>
    </lineage>
</organism>
<dbReference type="InterPro" id="IPR052261">
    <property type="entry name" value="Glycosyltransferase_13"/>
</dbReference>
<dbReference type="Gene3D" id="3.90.550.10">
    <property type="entry name" value="Spore Coat Polysaccharide Biosynthesis Protein SpsA, Chain A"/>
    <property type="match status" value="1"/>
</dbReference>
<comment type="function">
    <text evidence="16">Initiates complex N-linked carbohydrate formation. Essential for the conversion of high-mannose to hybrid and complex N-glycans.</text>
</comment>
<reference evidence="18 19" key="1">
    <citation type="journal article" date="2024" name="Nat. Commun.">
        <title>Phylogenomics reveals the evolutionary origins of lichenization in chlorophyte algae.</title>
        <authorList>
            <person name="Puginier C."/>
            <person name="Libourel C."/>
            <person name="Otte J."/>
            <person name="Skaloud P."/>
            <person name="Haon M."/>
            <person name="Grisel S."/>
            <person name="Petersen M."/>
            <person name="Berrin J.G."/>
            <person name="Delaux P.M."/>
            <person name="Dal Grande F."/>
            <person name="Keller J."/>
        </authorList>
    </citation>
    <scope>NUCLEOTIDE SEQUENCE [LARGE SCALE GENOMIC DNA]</scope>
    <source>
        <strain evidence="18 19">SAG 245.80</strain>
    </source>
</reference>
<evidence type="ECO:0000256" key="13">
    <source>
        <dbReference type="ARBA" id="ARBA00038949"/>
    </source>
</evidence>
<dbReference type="GO" id="GO:0006487">
    <property type="term" value="P:protein N-linked glycosylation"/>
    <property type="evidence" value="ECO:0007669"/>
    <property type="project" value="TreeGrafter"/>
</dbReference>
<dbReference type="PANTHER" id="PTHR10468:SF0">
    <property type="entry name" value="ALPHA-1,3-MANNOSYL-GLYCOPROTEIN 2-BETA-N-ACETYLGLUCOSAMINYLTRANSFERASE"/>
    <property type="match status" value="1"/>
</dbReference>
<dbReference type="Proteomes" id="UP001445335">
    <property type="component" value="Unassembled WGS sequence"/>
</dbReference>
<accession>A0AAW1QME7</accession>
<evidence type="ECO:0000256" key="14">
    <source>
        <dbReference type="ARBA" id="ARBA00041712"/>
    </source>
</evidence>
<name>A0AAW1QME7_9CHLO</name>
<evidence type="ECO:0000256" key="6">
    <source>
        <dbReference type="ARBA" id="ARBA00022692"/>
    </source>
</evidence>
<feature type="compositionally biased region" description="Polar residues" evidence="17">
    <location>
        <begin position="1"/>
        <end position="10"/>
    </location>
</feature>
<evidence type="ECO:0000256" key="1">
    <source>
        <dbReference type="ARBA" id="ARBA00004323"/>
    </source>
</evidence>
<evidence type="ECO:0000256" key="15">
    <source>
        <dbReference type="ARBA" id="ARBA00049421"/>
    </source>
</evidence>
<keyword evidence="11" id="KW-0472">Membrane</keyword>
<proteinExistence type="inferred from homology"/>
<dbReference type="SUPFAM" id="SSF53448">
    <property type="entry name" value="Nucleotide-diphospho-sugar transferases"/>
    <property type="match status" value="1"/>
</dbReference>
<keyword evidence="4 16" id="KW-0328">Glycosyltransferase</keyword>
<comment type="pathway">
    <text evidence="2 16">Protein modification; protein glycosylation.</text>
</comment>
<dbReference type="PANTHER" id="PTHR10468">
    <property type="entry name" value="PROTEIN O-LINKED-MANNOSE BETA-1,2-N-ACETYLGLUCOSAMINYLTRANSFERASE 1/ALPHA-1,3-MANNOSYL-GLYCOPROTEIN 2-BETA-N-ACETYLGLUCOSAMINYLTRANSFERASE"/>
    <property type="match status" value="1"/>
</dbReference>
<dbReference type="InterPro" id="IPR029044">
    <property type="entry name" value="Nucleotide-diphossugar_trans"/>
</dbReference>
<evidence type="ECO:0000256" key="4">
    <source>
        <dbReference type="ARBA" id="ARBA00022676"/>
    </source>
</evidence>
<evidence type="ECO:0000256" key="3">
    <source>
        <dbReference type="ARBA" id="ARBA00006492"/>
    </source>
</evidence>
<protein>
    <recommendedName>
        <fullName evidence="13 16">Alpha-1,3-mannosyl-glycoprotein 2-beta-N-acetylglucosaminyltransferase</fullName>
        <shortName evidence="16">GNT-I</shortName>
        <shortName evidence="16">GlcNAc-T I</shortName>
        <ecNumber evidence="13 16">2.4.1.101</ecNumber>
    </recommendedName>
    <alternativeName>
        <fullName evidence="14 16">N-glycosyl-oligosaccharide-glycoprotein N-acetylglucosaminyltransferase I</fullName>
    </alternativeName>
</protein>
<keyword evidence="9" id="KW-1133">Transmembrane helix</keyword>
<comment type="caution">
    <text evidence="18">The sequence shown here is derived from an EMBL/GenBank/DDBJ whole genome shotgun (WGS) entry which is preliminary data.</text>
</comment>
<keyword evidence="12 16" id="KW-0464">Manganese</keyword>
<evidence type="ECO:0000256" key="2">
    <source>
        <dbReference type="ARBA" id="ARBA00004922"/>
    </source>
</evidence>
<evidence type="ECO:0000256" key="10">
    <source>
        <dbReference type="ARBA" id="ARBA00023034"/>
    </source>
</evidence>
<keyword evidence="6" id="KW-0812">Transmembrane</keyword>
<evidence type="ECO:0000256" key="7">
    <source>
        <dbReference type="ARBA" id="ARBA00022723"/>
    </source>
</evidence>
<evidence type="ECO:0000256" key="5">
    <source>
        <dbReference type="ARBA" id="ARBA00022679"/>
    </source>
</evidence>
<sequence length="171" mass="19185">MTIREQSVDVSKTERRGGQTSFIPGDGRGGELKNAALLIFCFNRIVYLERTLASLANLAGLDALGSNQTAHAYVAQHYKWSLDRVFELARGHSHAIVLEDGAEVAWYADMELSPDFITFFKVTAVLLEADPTLWCVSSYNDHGLSTFGWAPYRLMRTSHFPGVGWMLRREL</sequence>
<dbReference type="GO" id="GO:0003827">
    <property type="term" value="F:alpha-1,3-mannosylglycoprotein 2-beta-N-acetylglucosaminyltransferase activity"/>
    <property type="evidence" value="ECO:0007669"/>
    <property type="project" value="UniProtKB-UniRule"/>
</dbReference>
<comment type="cofactor">
    <cofactor evidence="16">
        <name>Mn(2+)</name>
        <dbReference type="ChEBI" id="CHEBI:29035"/>
    </cofactor>
    <text evidence="16">The cofactor is mostly bound to the substrate.</text>
</comment>
<dbReference type="Pfam" id="PF03071">
    <property type="entry name" value="GNT-I"/>
    <property type="match status" value="1"/>
</dbReference>
<dbReference type="GO" id="GO:0000139">
    <property type="term" value="C:Golgi membrane"/>
    <property type="evidence" value="ECO:0007669"/>
    <property type="project" value="UniProtKB-SubCell"/>
</dbReference>
<keyword evidence="19" id="KW-1185">Reference proteome</keyword>
<keyword evidence="7 16" id="KW-0479">Metal-binding</keyword>
<evidence type="ECO:0000313" key="18">
    <source>
        <dbReference type="EMBL" id="KAK9822623.1"/>
    </source>
</evidence>
<comment type="catalytic activity">
    <reaction evidence="15 16">
        <text>N(4)-(alpha-D-Man-(1-&gt;3)-[alpha-D-Man-(1-&gt;3)-[alpha-D-Man-(1-&gt;6)]-alpha-D-Man-(1-&gt;6)]-beta-D-Man-(1-&gt;4)-beta-D-GlcNAc-(1-&gt;4)-beta-D-GlcNAc)-L-asparaginyl-[protein] (N-glucan mannose isomer 5A1,2) + UDP-N-acetyl-alpha-D-glucosamine = N(4)-{beta-D-GlcNAc-(1-&gt;2)-alpha-D-Man-(1-&gt;3)-[alpha-D-Man-(1-&gt;3)-[alpha-D-Man-(1-&gt;6)]-alpha-D-Man-(1-&gt;6)]-beta-D-Man-(1-&gt;4)-beta-D-GlcNAc-(1-&gt;4)-beta-D-GlcNAc}-L-asparaginyl-[protein] + UDP + H(+)</text>
        <dbReference type="Rhea" id="RHEA:11456"/>
        <dbReference type="Rhea" id="RHEA-COMP:14367"/>
        <dbReference type="Rhea" id="RHEA-COMP:14368"/>
        <dbReference type="ChEBI" id="CHEBI:15378"/>
        <dbReference type="ChEBI" id="CHEBI:57705"/>
        <dbReference type="ChEBI" id="CHEBI:58223"/>
        <dbReference type="ChEBI" id="CHEBI:59087"/>
        <dbReference type="ChEBI" id="CHEBI:60625"/>
        <dbReference type="EC" id="2.4.1.101"/>
    </reaction>
</comment>
<evidence type="ECO:0000256" key="11">
    <source>
        <dbReference type="ARBA" id="ARBA00023136"/>
    </source>
</evidence>
<dbReference type="GO" id="GO:0030145">
    <property type="term" value="F:manganese ion binding"/>
    <property type="evidence" value="ECO:0007669"/>
    <property type="project" value="UniProtKB-UniRule"/>
</dbReference>
<evidence type="ECO:0000313" key="19">
    <source>
        <dbReference type="Proteomes" id="UP001445335"/>
    </source>
</evidence>
<dbReference type="AlphaFoldDB" id="A0AAW1QME7"/>
<keyword evidence="10 16" id="KW-0333">Golgi apparatus</keyword>
<evidence type="ECO:0000256" key="8">
    <source>
        <dbReference type="ARBA" id="ARBA00022968"/>
    </source>
</evidence>
<evidence type="ECO:0000256" key="17">
    <source>
        <dbReference type="SAM" id="MobiDB-lite"/>
    </source>
</evidence>
<comment type="similarity">
    <text evidence="3 16">Belongs to the glycosyltransferase 13 family.</text>
</comment>
<gene>
    <name evidence="18" type="ORF">WJX81_000062</name>
</gene>
<evidence type="ECO:0000256" key="9">
    <source>
        <dbReference type="ARBA" id="ARBA00022989"/>
    </source>
</evidence>
<dbReference type="EMBL" id="JALJOU010000085">
    <property type="protein sequence ID" value="KAK9822623.1"/>
    <property type="molecule type" value="Genomic_DNA"/>
</dbReference>
<keyword evidence="8 16" id="KW-0735">Signal-anchor</keyword>